<keyword evidence="12" id="KW-0864">Zinc transport</keyword>
<proteinExistence type="inferred from homology"/>
<dbReference type="AlphaFoldDB" id="G3TVN0"/>
<keyword evidence="11" id="KW-0832">Ubl conjugation</keyword>
<feature type="compositionally biased region" description="Polar residues" evidence="21">
    <location>
        <begin position="448"/>
        <end position="469"/>
    </location>
</feature>
<keyword evidence="7" id="KW-0479">Metal-binding</keyword>
<comment type="function">
    <text evidence="20">Selective transporter that mediates the uptake of Zn(2+). Plays an essential role for dietary zinc uptake from small intestine. The Zn(2+) uniporter activity is regulated by zinc availability. Also exhibits polyspecific binding and transport of Cu(2+), Cd(2+) and possibly Ni(2+) but at higher concentrations.</text>
</comment>
<feature type="chain" id="PRO_5003455778" description="Zinc transporter ZIP4" evidence="23">
    <location>
        <begin position="24"/>
        <end position="636"/>
    </location>
</feature>
<evidence type="ECO:0000256" key="18">
    <source>
        <dbReference type="ARBA" id="ARBA00041703"/>
    </source>
</evidence>
<keyword evidence="6 22" id="KW-0812">Transmembrane</keyword>
<keyword evidence="27" id="KW-1185">Reference proteome</keyword>
<dbReference type="InterPro" id="IPR050799">
    <property type="entry name" value="ZIP_Transporter"/>
</dbReference>
<evidence type="ECO:0000256" key="21">
    <source>
        <dbReference type="SAM" id="MobiDB-lite"/>
    </source>
</evidence>
<dbReference type="Pfam" id="PF02535">
    <property type="entry name" value="Zip"/>
    <property type="match status" value="1"/>
</dbReference>
<evidence type="ECO:0000256" key="1">
    <source>
        <dbReference type="ARBA" id="ARBA00004195"/>
    </source>
</evidence>
<dbReference type="InParanoid" id="G3TVN0"/>
<evidence type="ECO:0000256" key="8">
    <source>
        <dbReference type="ARBA" id="ARBA00022729"/>
    </source>
</evidence>
<dbReference type="GO" id="GO:0042802">
    <property type="term" value="F:identical protein binding"/>
    <property type="evidence" value="ECO:0007669"/>
    <property type="project" value="Ensembl"/>
</dbReference>
<reference evidence="26 27" key="1">
    <citation type="submission" date="2009-06" db="EMBL/GenBank/DDBJ databases">
        <title>The Genome Sequence of Loxodonta africana (African elephant).</title>
        <authorList>
            <person name="Di Palma F."/>
            <person name="Heiman D."/>
            <person name="Young S."/>
            <person name="Johnson J."/>
            <person name="Lander E.S."/>
            <person name="Lindblad-Toh K."/>
        </authorList>
    </citation>
    <scope>NUCLEOTIDE SEQUENCE [LARGE SCALE GENOMIC DNA]</scope>
    <source>
        <strain evidence="26 27">Isolate ISIS603380</strain>
    </source>
</reference>
<accession>G3TVN0</accession>
<dbReference type="GO" id="GO:0005385">
    <property type="term" value="F:zinc ion transmembrane transporter activity"/>
    <property type="evidence" value="ECO:0007669"/>
    <property type="project" value="Ensembl"/>
</dbReference>
<dbReference type="GO" id="GO:0140486">
    <property type="term" value="F:zinc ion sequestering activity"/>
    <property type="evidence" value="ECO:0007669"/>
    <property type="project" value="Ensembl"/>
</dbReference>
<evidence type="ECO:0000256" key="16">
    <source>
        <dbReference type="ARBA" id="ARBA00034634"/>
    </source>
</evidence>
<feature type="transmembrane region" description="Helical" evidence="22">
    <location>
        <begin position="606"/>
        <end position="630"/>
    </location>
</feature>
<organism evidence="26 27">
    <name type="scientific">Loxodonta africana</name>
    <name type="common">African elephant</name>
    <dbReference type="NCBI Taxonomy" id="9785"/>
    <lineage>
        <taxon>Eukaryota</taxon>
        <taxon>Metazoa</taxon>
        <taxon>Chordata</taxon>
        <taxon>Craniata</taxon>
        <taxon>Vertebrata</taxon>
        <taxon>Euteleostomi</taxon>
        <taxon>Mammalia</taxon>
        <taxon>Eutheria</taxon>
        <taxon>Afrotheria</taxon>
        <taxon>Proboscidea</taxon>
        <taxon>Elephantidae</taxon>
        <taxon>Loxodonta</taxon>
    </lineage>
</organism>
<dbReference type="GO" id="GO:0071578">
    <property type="term" value="P:zinc ion import across plasma membrane"/>
    <property type="evidence" value="ECO:0007669"/>
    <property type="project" value="TreeGrafter"/>
</dbReference>
<evidence type="ECO:0000256" key="23">
    <source>
        <dbReference type="SAM" id="SignalP"/>
    </source>
</evidence>
<dbReference type="GO" id="GO:0008270">
    <property type="term" value="F:zinc ion binding"/>
    <property type="evidence" value="ECO:0007669"/>
    <property type="project" value="Ensembl"/>
</dbReference>
<dbReference type="Pfam" id="PF18292">
    <property type="entry name" value="ZIP4_domain"/>
    <property type="match status" value="1"/>
</dbReference>
<dbReference type="Pfam" id="PF21116">
    <property type="entry name" value="EF-hand_Zip"/>
    <property type="match status" value="1"/>
</dbReference>
<dbReference type="GO" id="GO:0016324">
    <property type="term" value="C:apical plasma membrane"/>
    <property type="evidence" value="ECO:0007669"/>
    <property type="project" value="UniProtKB-SubCell"/>
</dbReference>
<evidence type="ECO:0000256" key="9">
    <source>
        <dbReference type="ARBA" id="ARBA00022753"/>
    </source>
</evidence>
<name>G3TVN0_LOXAF</name>
<evidence type="ECO:0000256" key="22">
    <source>
        <dbReference type="SAM" id="Phobius"/>
    </source>
</evidence>
<evidence type="ECO:0000259" key="24">
    <source>
        <dbReference type="Pfam" id="PF18292"/>
    </source>
</evidence>
<evidence type="ECO:0000256" key="20">
    <source>
        <dbReference type="ARBA" id="ARBA00055808"/>
    </source>
</evidence>
<feature type="compositionally biased region" description="Basic and acidic residues" evidence="21">
    <location>
        <begin position="561"/>
        <end position="572"/>
    </location>
</feature>
<dbReference type="eggNOG" id="KOG2693">
    <property type="taxonomic scope" value="Eukaryota"/>
</dbReference>
<dbReference type="GO" id="GO:0055038">
    <property type="term" value="C:recycling endosome membrane"/>
    <property type="evidence" value="ECO:0007669"/>
    <property type="project" value="UniProtKB-SubCell"/>
</dbReference>
<reference evidence="26" key="2">
    <citation type="submission" date="2025-08" db="UniProtKB">
        <authorList>
            <consortium name="Ensembl"/>
        </authorList>
    </citation>
    <scope>IDENTIFICATION</scope>
    <source>
        <strain evidence="26">Isolate ISIS603380</strain>
    </source>
</reference>
<evidence type="ECO:0000256" key="11">
    <source>
        <dbReference type="ARBA" id="ARBA00022843"/>
    </source>
</evidence>
<dbReference type="InterPro" id="IPR049406">
    <property type="entry name" value="ZIP4_12_EF-hand"/>
</dbReference>
<dbReference type="InterPro" id="IPR041137">
    <property type="entry name" value="ZIP4_N"/>
</dbReference>
<feature type="region of interest" description="Disordered" evidence="21">
    <location>
        <begin position="234"/>
        <end position="257"/>
    </location>
</feature>
<keyword evidence="4" id="KW-0813">Transport</keyword>
<evidence type="ECO:0000256" key="4">
    <source>
        <dbReference type="ARBA" id="ARBA00022448"/>
    </source>
</evidence>
<dbReference type="FunCoup" id="G3TVN0">
    <property type="interactions" value="5"/>
</dbReference>
<feature type="region of interest" description="Disordered" evidence="21">
    <location>
        <begin position="435"/>
        <end position="490"/>
    </location>
</feature>
<dbReference type="PANTHER" id="PTHR12191:SF21">
    <property type="entry name" value="ZINC TRANSPORTER ZIP4"/>
    <property type="match status" value="1"/>
</dbReference>
<evidence type="ECO:0000256" key="17">
    <source>
        <dbReference type="ARBA" id="ARBA00039394"/>
    </source>
</evidence>
<feature type="signal peptide" evidence="23">
    <location>
        <begin position="1"/>
        <end position="23"/>
    </location>
</feature>
<keyword evidence="10" id="KW-0862">Zinc</keyword>
<dbReference type="PANTHER" id="PTHR12191">
    <property type="entry name" value="SOLUTE CARRIER FAMILY 39"/>
    <property type="match status" value="1"/>
</dbReference>
<keyword evidence="9" id="KW-0967">Endosome</keyword>
<dbReference type="GO" id="GO:0034224">
    <property type="term" value="P:cellular response to zinc ion starvation"/>
    <property type="evidence" value="ECO:0007669"/>
    <property type="project" value="Ensembl"/>
</dbReference>
<dbReference type="GO" id="GO:0140410">
    <property type="term" value="F:monoatomic cation:bicarbonate symporter activity"/>
    <property type="evidence" value="ECO:0007669"/>
    <property type="project" value="TreeGrafter"/>
</dbReference>
<dbReference type="InterPro" id="IPR003689">
    <property type="entry name" value="ZIP"/>
</dbReference>
<feature type="compositionally biased region" description="Polar residues" evidence="21">
    <location>
        <begin position="479"/>
        <end position="490"/>
    </location>
</feature>
<keyword evidence="13 22" id="KW-1133">Transmembrane helix</keyword>
<keyword evidence="5" id="KW-1003">Cell membrane</keyword>
<dbReference type="Proteomes" id="UP000007646">
    <property type="component" value="Unassembled WGS sequence"/>
</dbReference>
<dbReference type="STRING" id="9785.ENSLAFP00000019638"/>
<gene>
    <name evidence="26" type="primary">SLC39A4</name>
</gene>
<reference evidence="26" key="3">
    <citation type="submission" date="2025-09" db="UniProtKB">
        <authorList>
            <consortium name="Ensembl"/>
        </authorList>
    </citation>
    <scope>IDENTIFICATION</scope>
    <source>
        <strain evidence="26">Isolate ISIS603380</strain>
    </source>
</reference>
<evidence type="ECO:0000256" key="10">
    <source>
        <dbReference type="ARBA" id="ARBA00022833"/>
    </source>
</evidence>
<evidence type="ECO:0000256" key="19">
    <source>
        <dbReference type="ARBA" id="ARBA00042777"/>
    </source>
</evidence>
<evidence type="ECO:0000313" key="27">
    <source>
        <dbReference type="Proteomes" id="UP000007646"/>
    </source>
</evidence>
<feature type="domain" description="Zinc transporter ZIP4 N-terminal" evidence="24">
    <location>
        <begin position="47"/>
        <end position="196"/>
    </location>
</feature>
<comment type="subcellular location">
    <subcellularLocation>
        <location evidence="2">Apical cell membrane</location>
        <topology evidence="2">Multi-pass membrane protein</topology>
    </subcellularLocation>
    <subcellularLocation>
        <location evidence="1">Recycling endosome membrane</location>
        <topology evidence="1">Multi-pass membrane protein</topology>
    </subcellularLocation>
</comment>
<keyword evidence="15 22" id="KW-0472">Membrane</keyword>
<dbReference type="GeneTree" id="ENSGT00940000160042"/>
<evidence type="ECO:0000256" key="7">
    <source>
        <dbReference type="ARBA" id="ARBA00022723"/>
    </source>
</evidence>
<dbReference type="GO" id="GO:0006882">
    <property type="term" value="P:intracellular zinc ion homeostasis"/>
    <property type="evidence" value="ECO:0007669"/>
    <property type="project" value="Ensembl"/>
</dbReference>
<evidence type="ECO:0000256" key="12">
    <source>
        <dbReference type="ARBA" id="ARBA00022906"/>
    </source>
</evidence>
<comment type="similarity">
    <text evidence="3">Belongs to the ZIP transporter (TC 2.A.5) family.</text>
</comment>
<evidence type="ECO:0000256" key="6">
    <source>
        <dbReference type="ARBA" id="ARBA00022692"/>
    </source>
</evidence>
<evidence type="ECO:0000256" key="3">
    <source>
        <dbReference type="ARBA" id="ARBA00006939"/>
    </source>
</evidence>
<dbReference type="OMA" id="PPKQPHE"/>
<evidence type="ECO:0000256" key="5">
    <source>
        <dbReference type="ARBA" id="ARBA00022475"/>
    </source>
</evidence>
<dbReference type="Ensembl" id="ENSLAFT00000026297.1">
    <property type="protein sequence ID" value="ENSLAFP00000019638.1"/>
    <property type="gene ID" value="ENSLAFG00000026218.1"/>
</dbReference>
<sequence>MAYLARLGPGLLLATLLVVAAAAEPVRLLTVLTSGRGALDRLALGGLLNTLAARVHCTSGPCGKCLSVEDVLALGWPGKPGLPPEPVLHAGDIARLSAAVALYLSDPEGTCADIQGGRWGSRADHFLAALERPEALTLGLSRLLQRIQIQGGTQRASEEACVDVPQLLEEASADGPGGPGPALAALLDHVKSGACFHALPTPQYFVDFVFRQHNSEAPNITLTELAALMESLGIGGEDHSDHSSHSRQGPVPLATPNSSSNVWDTVCLSPSDVMAVYGLSEQTGVAPEAWAQLSPALVQQQLSGACSPQPSNPTQDQLSQAEKYLYGSLATLLICLLSVPGALLACKGCPTATHYIIQTFLSMAVGALTGDALLHLTPQVLGLHSYDNDNDHSHGEEGLSPQSTWRLLAVLGGIYAFFLFENLFNLLLPQDPEDLEKGKSCSRGGHSHSMSLQLKPSQLQPPRQPQEGSQADLVVAESPDQQSQETPKLSSESRLLPYMITLGDAVHNFADGLAMGAAFASSWKTGLATSLAVLCHELPHELGEEAGPAWGPGGYLGQAGHPEREGWGERETGFNGGRVGDTWGGGIVYLDECTSRSESPRPLLQAWLLFLLHNVGLLGGWVILLLLSVYEDKISL</sequence>
<feature type="region of interest" description="Disordered" evidence="21">
    <location>
        <begin position="549"/>
        <end position="575"/>
    </location>
</feature>
<keyword evidence="8 23" id="KW-0732">Signal</keyword>
<keyword evidence="14" id="KW-0406">Ion transport</keyword>
<evidence type="ECO:0000256" key="2">
    <source>
        <dbReference type="ARBA" id="ARBA00004424"/>
    </source>
</evidence>
<evidence type="ECO:0000259" key="25">
    <source>
        <dbReference type="Pfam" id="PF21116"/>
    </source>
</evidence>
<comment type="catalytic activity">
    <reaction evidence="16">
        <text>Zn(2+)(in) = Zn(2+)(out)</text>
        <dbReference type="Rhea" id="RHEA:29351"/>
        <dbReference type="ChEBI" id="CHEBI:29105"/>
    </reaction>
</comment>
<dbReference type="HOGENOM" id="CLU_015114_12_0_1"/>
<dbReference type="GO" id="GO:0106219">
    <property type="term" value="F:zinc ion sensor activity"/>
    <property type="evidence" value="ECO:0007669"/>
    <property type="project" value="Ensembl"/>
</dbReference>
<feature type="domain" description="Zinc transporter ZIP4/12 EF-hand" evidence="25">
    <location>
        <begin position="202"/>
        <end position="305"/>
    </location>
</feature>
<evidence type="ECO:0000256" key="15">
    <source>
        <dbReference type="ARBA" id="ARBA00023136"/>
    </source>
</evidence>
<protein>
    <recommendedName>
        <fullName evidence="17">Zinc transporter ZIP4</fullName>
    </recommendedName>
    <alternativeName>
        <fullName evidence="19">Solute carrier family 39 member 4</fullName>
    </alternativeName>
    <alternativeName>
        <fullName evidence="18">Zrt- and Irt-like protein 4</fullName>
    </alternativeName>
</protein>
<evidence type="ECO:0000256" key="14">
    <source>
        <dbReference type="ARBA" id="ARBA00023065"/>
    </source>
</evidence>
<evidence type="ECO:0000313" key="26">
    <source>
        <dbReference type="Ensembl" id="ENSLAFP00000019638.1"/>
    </source>
</evidence>
<evidence type="ECO:0000256" key="13">
    <source>
        <dbReference type="ARBA" id="ARBA00022989"/>
    </source>
</evidence>